<feature type="chain" id="PRO_5015532110" description="Lipoprotein" evidence="1">
    <location>
        <begin position="23"/>
        <end position="171"/>
    </location>
</feature>
<feature type="signal peptide" evidence="1">
    <location>
        <begin position="1"/>
        <end position="22"/>
    </location>
</feature>
<reference evidence="2 3" key="1">
    <citation type="submission" date="2018-04" db="EMBL/GenBank/DDBJ databases">
        <authorList>
            <person name="Go L.Y."/>
            <person name="Mitchell J.A."/>
        </authorList>
    </citation>
    <scope>NUCLEOTIDE SEQUENCE [LARGE SCALE GENOMIC DNA]</scope>
    <source>
        <strain evidence="2 3">TPD7010</strain>
    </source>
</reference>
<dbReference type="EMBL" id="QDFT01000019">
    <property type="protein sequence ID" value="PVE72071.1"/>
    <property type="molecule type" value="Genomic_DNA"/>
</dbReference>
<name>A0A2T7WI46_MICTE</name>
<proteinExistence type="predicted"/>
<dbReference type="AlphaFoldDB" id="A0A2T7WI46"/>
<accession>A0A2T7WI46</accession>
<keyword evidence="1" id="KW-0732">Signal</keyword>
<evidence type="ECO:0000313" key="2">
    <source>
        <dbReference type="EMBL" id="PVE72071.1"/>
    </source>
</evidence>
<dbReference type="Proteomes" id="UP000244649">
    <property type="component" value="Unassembled WGS sequence"/>
</dbReference>
<comment type="caution">
    <text evidence="2">The sequence shown here is derived from an EMBL/GenBank/DDBJ whole genome shotgun (WGS) entry which is preliminary data.</text>
</comment>
<organism evidence="2 3">
    <name type="scientific">Microbacterium testaceum</name>
    <name type="common">Aureobacterium testaceum</name>
    <name type="synonym">Brevibacterium testaceum</name>
    <dbReference type="NCBI Taxonomy" id="2033"/>
    <lineage>
        <taxon>Bacteria</taxon>
        <taxon>Bacillati</taxon>
        <taxon>Actinomycetota</taxon>
        <taxon>Actinomycetes</taxon>
        <taxon>Micrococcales</taxon>
        <taxon>Microbacteriaceae</taxon>
        <taxon>Microbacterium</taxon>
    </lineage>
</organism>
<dbReference type="PROSITE" id="PS51257">
    <property type="entry name" value="PROKAR_LIPOPROTEIN"/>
    <property type="match status" value="1"/>
</dbReference>
<evidence type="ECO:0008006" key="4">
    <source>
        <dbReference type="Google" id="ProtNLM"/>
    </source>
</evidence>
<protein>
    <recommendedName>
        <fullName evidence="4">Lipoprotein</fullName>
    </recommendedName>
</protein>
<evidence type="ECO:0000313" key="3">
    <source>
        <dbReference type="Proteomes" id="UP000244649"/>
    </source>
</evidence>
<gene>
    <name evidence="2" type="ORF">DC432_09160</name>
</gene>
<dbReference type="RefSeq" id="WP_116537633.1">
    <property type="nucleotide sequence ID" value="NZ_QDFT01000019.1"/>
</dbReference>
<sequence>MNRRAVALTLAFAVAATVTGCAIDDASRPTTDTAAPTPSTSASYACPVVEGVQLPPECAPYDPDAAMAANDRYRDRMAIDDEARAAAEEISPDVVAALTAAAAEGALSTEKAVDALTGAGALTPQVRAEAGRVLFGAAGPKGGCLFGEVSGTTVSVEVGGYILDGGCLPAQ</sequence>
<evidence type="ECO:0000256" key="1">
    <source>
        <dbReference type="SAM" id="SignalP"/>
    </source>
</evidence>